<keyword evidence="4 8" id="KW-0418">Kinase</keyword>
<dbReference type="SMART" id="SM00220">
    <property type="entry name" value="S_TKc"/>
    <property type="match status" value="1"/>
</dbReference>
<evidence type="ECO:0000256" key="7">
    <source>
        <dbReference type="RuleBase" id="RU000304"/>
    </source>
</evidence>
<evidence type="ECO:0000313" key="11">
    <source>
        <dbReference type="Proteomes" id="UP001628156"/>
    </source>
</evidence>
<dbReference type="Proteomes" id="UP001628156">
    <property type="component" value="Unassembled WGS sequence"/>
</dbReference>
<dbReference type="SUPFAM" id="SSF56112">
    <property type="entry name" value="Protein kinase-like (PK-like)"/>
    <property type="match status" value="1"/>
</dbReference>
<comment type="similarity">
    <text evidence="8">Belongs to the protein kinase superfamily. Ser/Thr protein kinase family. Aurora subfamily.</text>
</comment>
<dbReference type="Pfam" id="PF00069">
    <property type="entry name" value="Pkinase"/>
    <property type="match status" value="1"/>
</dbReference>
<evidence type="ECO:0000256" key="4">
    <source>
        <dbReference type="ARBA" id="ARBA00022777"/>
    </source>
</evidence>
<organism evidence="10 11">
    <name type="scientific">Entamoeba nuttalli</name>
    <dbReference type="NCBI Taxonomy" id="412467"/>
    <lineage>
        <taxon>Eukaryota</taxon>
        <taxon>Amoebozoa</taxon>
        <taxon>Evosea</taxon>
        <taxon>Archamoebae</taxon>
        <taxon>Mastigamoebida</taxon>
        <taxon>Entamoebidae</taxon>
        <taxon>Entamoeba</taxon>
    </lineage>
</organism>
<dbReference type="Gene3D" id="1.10.510.10">
    <property type="entry name" value="Transferase(Phosphotransferase) domain 1"/>
    <property type="match status" value="1"/>
</dbReference>
<dbReference type="EMBL" id="BAAFRS010000215">
    <property type="protein sequence ID" value="GAB1224682.1"/>
    <property type="molecule type" value="Genomic_DNA"/>
</dbReference>
<dbReference type="PROSITE" id="PS00107">
    <property type="entry name" value="PROTEIN_KINASE_ATP"/>
    <property type="match status" value="1"/>
</dbReference>
<keyword evidence="5 6" id="KW-0067">ATP-binding</keyword>
<evidence type="ECO:0000256" key="2">
    <source>
        <dbReference type="ARBA" id="ARBA00022679"/>
    </source>
</evidence>
<dbReference type="PROSITE" id="PS00108">
    <property type="entry name" value="PROTEIN_KINASE_ST"/>
    <property type="match status" value="1"/>
</dbReference>
<name>A0ABQ0DP98_9EUKA</name>
<evidence type="ECO:0000256" key="6">
    <source>
        <dbReference type="PROSITE-ProRule" id="PRU10141"/>
    </source>
</evidence>
<proteinExistence type="inferred from homology"/>
<keyword evidence="1 7" id="KW-0723">Serine/threonine-protein kinase</keyword>
<evidence type="ECO:0000256" key="1">
    <source>
        <dbReference type="ARBA" id="ARBA00022527"/>
    </source>
</evidence>
<evidence type="ECO:0000256" key="8">
    <source>
        <dbReference type="RuleBase" id="RU367134"/>
    </source>
</evidence>
<comment type="catalytic activity">
    <reaction evidence="8">
        <text>L-seryl-[protein] + ATP = O-phospho-L-seryl-[protein] + ADP + H(+)</text>
        <dbReference type="Rhea" id="RHEA:17989"/>
        <dbReference type="Rhea" id="RHEA-COMP:9863"/>
        <dbReference type="Rhea" id="RHEA-COMP:11604"/>
        <dbReference type="ChEBI" id="CHEBI:15378"/>
        <dbReference type="ChEBI" id="CHEBI:29999"/>
        <dbReference type="ChEBI" id="CHEBI:30616"/>
        <dbReference type="ChEBI" id="CHEBI:83421"/>
        <dbReference type="ChEBI" id="CHEBI:456216"/>
        <dbReference type="EC" id="2.7.11.1"/>
    </reaction>
</comment>
<dbReference type="PROSITE" id="PS50011">
    <property type="entry name" value="PROTEIN_KINASE_DOM"/>
    <property type="match status" value="1"/>
</dbReference>
<protein>
    <recommendedName>
        <fullName evidence="8">Aurora kinase</fullName>
        <ecNumber evidence="8">2.7.11.1</ecNumber>
    </recommendedName>
</protein>
<evidence type="ECO:0000256" key="5">
    <source>
        <dbReference type="ARBA" id="ARBA00022840"/>
    </source>
</evidence>
<keyword evidence="3 6" id="KW-0547">Nucleotide-binding</keyword>
<gene>
    <name evidence="10" type="ORF">ENUP19_0215G0005</name>
</gene>
<comment type="caution">
    <text evidence="10">The sequence shown here is derived from an EMBL/GenBank/DDBJ whole genome shotgun (WGS) entry which is preliminary data.</text>
</comment>
<sequence length="319" mass="36935">MNLGNLYIMFSITNKAHRRKSCGINKNVTHKRSVNILKSKNELTKPIKEEKAPNEKKKFSIDDFDIGKPLGHGTFGNVYLAKLKGADYVCALKIIFKTKLQESRIDIQIQREIDIQSQLNHPNILKLFGFFEDKNRWFLVLEYCKNGELSRILQQTGRFDERRAAQYVKPIAEAIAYCHSINCIHRDLKPENVMIDHNNQVKLADFGLSVQTKTKRKTYCGTLEYLSPELVEGKSYEYSIDDWAIGVLTFELCTGSVPFYSSNKEYTVKKICHSDYNFPIYLSEDCKDFIRSFLVIDPNKRLKAVDCLNHPWIIKNTTN</sequence>
<feature type="binding site" evidence="6">
    <location>
        <position position="97"/>
    </location>
    <ligand>
        <name>ATP</name>
        <dbReference type="ChEBI" id="CHEBI:30616"/>
    </ligand>
</feature>
<dbReference type="InterPro" id="IPR017441">
    <property type="entry name" value="Protein_kinase_ATP_BS"/>
</dbReference>
<accession>A0ABQ0DP98</accession>
<comment type="catalytic activity">
    <reaction evidence="8">
        <text>L-threonyl-[protein] + ATP = O-phospho-L-threonyl-[protein] + ADP + H(+)</text>
        <dbReference type="Rhea" id="RHEA:46608"/>
        <dbReference type="Rhea" id="RHEA-COMP:11060"/>
        <dbReference type="Rhea" id="RHEA-COMP:11605"/>
        <dbReference type="ChEBI" id="CHEBI:15378"/>
        <dbReference type="ChEBI" id="CHEBI:30013"/>
        <dbReference type="ChEBI" id="CHEBI:30616"/>
        <dbReference type="ChEBI" id="CHEBI:61977"/>
        <dbReference type="ChEBI" id="CHEBI:456216"/>
        <dbReference type="EC" id="2.7.11.1"/>
    </reaction>
</comment>
<reference evidence="10 11" key="1">
    <citation type="journal article" date="2019" name="PLoS Negl. Trop. Dis.">
        <title>Whole genome sequencing of Entamoeba nuttalli reveals mammalian host-related molecular signatures and a novel octapeptide-repeat surface protein.</title>
        <authorList>
            <person name="Tanaka M."/>
            <person name="Makiuchi T."/>
            <person name="Komiyama T."/>
            <person name="Shiina T."/>
            <person name="Osaki K."/>
            <person name="Tachibana H."/>
        </authorList>
    </citation>
    <scope>NUCLEOTIDE SEQUENCE [LARGE SCALE GENOMIC DNA]</scope>
    <source>
        <strain evidence="10 11">P19-061405</strain>
    </source>
</reference>
<dbReference type="InterPro" id="IPR008271">
    <property type="entry name" value="Ser/Thr_kinase_AS"/>
</dbReference>
<evidence type="ECO:0000259" key="9">
    <source>
        <dbReference type="PROSITE" id="PS50011"/>
    </source>
</evidence>
<dbReference type="EC" id="2.7.11.1" evidence="8"/>
<keyword evidence="11" id="KW-1185">Reference proteome</keyword>
<evidence type="ECO:0000256" key="3">
    <source>
        <dbReference type="ARBA" id="ARBA00022741"/>
    </source>
</evidence>
<dbReference type="InterPro" id="IPR030616">
    <property type="entry name" value="Aur-like"/>
</dbReference>
<evidence type="ECO:0000313" key="10">
    <source>
        <dbReference type="EMBL" id="GAB1224682.1"/>
    </source>
</evidence>
<dbReference type="InterPro" id="IPR000719">
    <property type="entry name" value="Prot_kinase_dom"/>
</dbReference>
<dbReference type="PANTHER" id="PTHR24350">
    <property type="entry name" value="SERINE/THREONINE-PROTEIN KINASE IAL-RELATED"/>
    <property type="match status" value="1"/>
</dbReference>
<dbReference type="InterPro" id="IPR011009">
    <property type="entry name" value="Kinase-like_dom_sf"/>
</dbReference>
<dbReference type="CDD" id="cd14007">
    <property type="entry name" value="STKc_Aurora"/>
    <property type="match status" value="1"/>
</dbReference>
<feature type="domain" description="Protein kinase" evidence="9">
    <location>
        <begin position="64"/>
        <end position="313"/>
    </location>
</feature>
<keyword evidence="2 8" id="KW-0808">Transferase</keyword>